<feature type="compositionally biased region" description="Basic and acidic residues" evidence="1">
    <location>
        <begin position="1"/>
        <end position="13"/>
    </location>
</feature>
<evidence type="ECO:0000313" key="3">
    <source>
        <dbReference type="Proteomes" id="UP000321577"/>
    </source>
</evidence>
<protein>
    <submittedName>
        <fullName evidence="2">Uncharacterized protein</fullName>
    </submittedName>
</protein>
<feature type="region of interest" description="Disordered" evidence="1">
    <location>
        <begin position="71"/>
        <end position="98"/>
    </location>
</feature>
<evidence type="ECO:0000313" key="2">
    <source>
        <dbReference type="EMBL" id="GEP41171.1"/>
    </source>
</evidence>
<feature type="region of interest" description="Disordered" evidence="1">
    <location>
        <begin position="1"/>
        <end position="48"/>
    </location>
</feature>
<feature type="compositionally biased region" description="Polar residues" evidence="1">
    <location>
        <begin position="76"/>
        <end position="86"/>
    </location>
</feature>
<evidence type="ECO:0000256" key="1">
    <source>
        <dbReference type="SAM" id="MobiDB-lite"/>
    </source>
</evidence>
<dbReference type="AlphaFoldDB" id="A0A512M4D2"/>
<gene>
    <name evidence="2" type="ORF">BGE01nite_04620</name>
</gene>
<name>A0A512M4D2_9BACT</name>
<dbReference type="Proteomes" id="UP000321577">
    <property type="component" value="Unassembled WGS sequence"/>
</dbReference>
<comment type="caution">
    <text evidence="2">The sequence shown here is derived from an EMBL/GenBank/DDBJ whole genome shotgun (WGS) entry which is preliminary data.</text>
</comment>
<organism evidence="2 3">
    <name type="scientific">Brevifollis gellanilyticus</name>
    <dbReference type="NCBI Taxonomy" id="748831"/>
    <lineage>
        <taxon>Bacteria</taxon>
        <taxon>Pseudomonadati</taxon>
        <taxon>Verrucomicrobiota</taxon>
        <taxon>Verrucomicrobiia</taxon>
        <taxon>Verrucomicrobiales</taxon>
        <taxon>Verrucomicrobiaceae</taxon>
    </lineage>
</organism>
<proteinExistence type="predicted"/>
<keyword evidence="3" id="KW-1185">Reference proteome</keyword>
<sequence>MPKGDWTHEEAPPKDNASNPSPPRSHDRERESTHISTKKIDDENASAQDIAVKTRDKVNDIHSGEQVVAQALGWNRPSQGLNQTSSIERHITHHDDES</sequence>
<feature type="compositionally biased region" description="Basic and acidic residues" evidence="1">
    <location>
        <begin position="87"/>
        <end position="98"/>
    </location>
</feature>
<reference evidence="2 3" key="1">
    <citation type="submission" date="2019-07" db="EMBL/GenBank/DDBJ databases">
        <title>Whole genome shotgun sequence of Brevifollis gellanilyticus NBRC 108608.</title>
        <authorList>
            <person name="Hosoyama A."/>
            <person name="Uohara A."/>
            <person name="Ohji S."/>
            <person name="Ichikawa N."/>
        </authorList>
    </citation>
    <scope>NUCLEOTIDE SEQUENCE [LARGE SCALE GENOMIC DNA]</scope>
    <source>
        <strain evidence="2 3">NBRC 108608</strain>
    </source>
</reference>
<accession>A0A512M4D2</accession>
<dbReference type="EMBL" id="BKAG01000002">
    <property type="protein sequence ID" value="GEP41171.1"/>
    <property type="molecule type" value="Genomic_DNA"/>
</dbReference>
<feature type="compositionally biased region" description="Basic and acidic residues" evidence="1">
    <location>
        <begin position="24"/>
        <end position="42"/>
    </location>
</feature>